<gene>
    <name evidence="9" type="primary">VAC8_3</name>
    <name evidence="9" type="ORF">PGTUg99_013828</name>
</gene>
<name>A0A5B0PW91_PUCGR</name>
<evidence type="ECO:0000256" key="5">
    <source>
        <dbReference type="ARBA" id="ARBA00023136"/>
    </source>
</evidence>
<dbReference type="GO" id="GO:0000329">
    <property type="term" value="C:fungal-type vacuole membrane"/>
    <property type="evidence" value="ECO:0007669"/>
    <property type="project" value="TreeGrafter"/>
</dbReference>
<keyword evidence="4" id="KW-0677">Repeat</keyword>
<dbReference type="PROSITE" id="PS50176">
    <property type="entry name" value="ARM_REPEAT"/>
    <property type="match status" value="2"/>
</dbReference>
<dbReference type="GO" id="GO:0071562">
    <property type="term" value="P:nucleus-vacuole junction assembly"/>
    <property type="evidence" value="ECO:0007669"/>
    <property type="project" value="InterPro"/>
</dbReference>
<dbReference type="GO" id="GO:0043495">
    <property type="term" value="F:protein-membrane adaptor activity"/>
    <property type="evidence" value="ECO:0007669"/>
    <property type="project" value="InterPro"/>
</dbReference>
<dbReference type="PANTHER" id="PTHR47249:SF1">
    <property type="entry name" value="VACUOLAR PROTEIN 8"/>
    <property type="match status" value="1"/>
</dbReference>
<sequence>MVTDNPPQISAIRWRIPASGCGFRCRCPFLPKILADIRVSQGIPGAKRPHRREESLPASWFLNQLIGRDELVHNPPRQEEPLPTSWYTNQLVNTGVEKYQIDIIKCGGLPPLLRLLWSLFLPLILSAAACVRNVSITPQNESPIIKANFLNPLIELLAYDENEEIQCHTISTLRNLAASSEKNKAAIVEAGAIEQIKGLVLSVPLSVQSEMTVVLLYSDSVKILKDISWI</sequence>
<accession>A0A5B0PW91</accession>
<proteinExistence type="inferred from homology"/>
<dbReference type="GO" id="GO:0000045">
    <property type="term" value="P:autophagosome assembly"/>
    <property type="evidence" value="ECO:0007669"/>
    <property type="project" value="TreeGrafter"/>
</dbReference>
<evidence type="ECO:0000256" key="6">
    <source>
        <dbReference type="ARBA" id="ARBA00023288"/>
    </source>
</evidence>
<evidence type="ECO:0000313" key="9">
    <source>
        <dbReference type="EMBL" id="KAA1105214.1"/>
    </source>
</evidence>
<dbReference type="Gene3D" id="1.25.10.10">
    <property type="entry name" value="Leucine-rich Repeat Variant"/>
    <property type="match status" value="1"/>
</dbReference>
<organism evidence="9 10">
    <name type="scientific">Puccinia graminis f. sp. tritici</name>
    <dbReference type="NCBI Taxonomy" id="56615"/>
    <lineage>
        <taxon>Eukaryota</taxon>
        <taxon>Fungi</taxon>
        <taxon>Dikarya</taxon>
        <taxon>Basidiomycota</taxon>
        <taxon>Pucciniomycotina</taxon>
        <taxon>Pucciniomycetes</taxon>
        <taxon>Pucciniales</taxon>
        <taxon>Pucciniaceae</taxon>
        <taxon>Puccinia</taxon>
    </lineage>
</organism>
<evidence type="ECO:0000256" key="7">
    <source>
        <dbReference type="ARBA" id="ARBA00026209"/>
    </source>
</evidence>
<dbReference type="SMART" id="SM00185">
    <property type="entry name" value="ARM"/>
    <property type="match status" value="3"/>
</dbReference>
<feature type="repeat" description="ARM" evidence="8">
    <location>
        <begin position="148"/>
        <end position="191"/>
    </location>
</feature>
<evidence type="ECO:0000256" key="4">
    <source>
        <dbReference type="ARBA" id="ARBA00022737"/>
    </source>
</evidence>
<keyword evidence="6" id="KW-0449">Lipoprotein</keyword>
<dbReference type="InterPro" id="IPR011989">
    <property type="entry name" value="ARM-like"/>
</dbReference>
<feature type="repeat" description="ARM" evidence="8">
    <location>
        <begin position="107"/>
        <end position="149"/>
    </location>
</feature>
<dbReference type="SUPFAM" id="SSF48371">
    <property type="entry name" value="ARM repeat"/>
    <property type="match status" value="1"/>
</dbReference>
<evidence type="ECO:0000313" key="10">
    <source>
        <dbReference type="Proteomes" id="UP000325313"/>
    </source>
</evidence>
<dbReference type="InterPro" id="IPR016024">
    <property type="entry name" value="ARM-type_fold"/>
</dbReference>
<evidence type="ECO:0000256" key="8">
    <source>
        <dbReference type="PROSITE-ProRule" id="PRU00259"/>
    </source>
</evidence>
<comment type="caution">
    <text evidence="9">The sequence shown here is derived from an EMBL/GenBank/DDBJ whole genome shotgun (WGS) entry which is preliminary data.</text>
</comment>
<dbReference type="PANTHER" id="PTHR47249">
    <property type="entry name" value="VACUOLAR PROTEIN 8"/>
    <property type="match status" value="1"/>
</dbReference>
<keyword evidence="3" id="KW-0926">Vacuole</keyword>
<dbReference type="Proteomes" id="UP000325313">
    <property type="component" value="Unassembled WGS sequence"/>
</dbReference>
<evidence type="ECO:0000256" key="1">
    <source>
        <dbReference type="ARBA" id="ARBA00004592"/>
    </source>
</evidence>
<dbReference type="Pfam" id="PF00514">
    <property type="entry name" value="Arm"/>
    <property type="match status" value="1"/>
</dbReference>
<dbReference type="AlphaFoldDB" id="A0A5B0PW91"/>
<dbReference type="InterPro" id="IPR000225">
    <property type="entry name" value="Armadillo"/>
</dbReference>
<reference evidence="9 10" key="1">
    <citation type="submission" date="2019-05" db="EMBL/GenBank/DDBJ databases">
        <title>Emergence of the Ug99 lineage of the wheat stem rust pathogen through somatic hybridization.</title>
        <authorList>
            <person name="Li F."/>
            <person name="Upadhyaya N.M."/>
            <person name="Sperschneider J."/>
            <person name="Matny O."/>
            <person name="Nguyen-Phuc H."/>
            <person name="Mago R."/>
            <person name="Raley C."/>
            <person name="Miller M.E."/>
            <person name="Silverstein K.A.T."/>
            <person name="Henningsen E."/>
            <person name="Hirsch C.D."/>
            <person name="Visser B."/>
            <person name="Pretorius Z.A."/>
            <person name="Steffenson B.J."/>
            <person name="Schwessinger B."/>
            <person name="Dodds P.N."/>
            <person name="Figueroa M."/>
        </authorList>
    </citation>
    <scope>NUCLEOTIDE SEQUENCE [LARGE SCALE GENOMIC DNA]</scope>
    <source>
        <strain evidence="9 10">Ug99</strain>
    </source>
</reference>
<comment type="subcellular location">
    <subcellularLocation>
        <location evidence="1">Vacuole membrane</location>
        <topology evidence="1">Lipid-anchor</topology>
    </subcellularLocation>
</comment>
<protein>
    <recommendedName>
        <fullName evidence="7">Vacuolar protein 8</fullName>
    </recommendedName>
</protein>
<evidence type="ECO:0000256" key="2">
    <source>
        <dbReference type="ARBA" id="ARBA00005462"/>
    </source>
</evidence>
<dbReference type="InterPro" id="IPR045156">
    <property type="entry name" value="Vac8"/>
</dbReference>
<keyword evidence="5" id="KW-0472">Membrane</keyword>
<evidence type="ECO:0000256" key="3">
    <source>
        <dbReference type="ARBA" id="ARBA00022554"/>
    </source>
</evidence>
<dbReference type="EMBL" id="VDEP01000311">
    <property type="protein sequence ID" value="KAA1105214.1"/>
    <property type="molecule type" value="Genomic_DNA"/>
</dbReference>
<comment type="similarity">
    <text evidence="2">Belongs to the beta-catenin family.</text>
</comment>